<dbReference type="VEuPathDB" id="VectorBase:HLOH_055592"/>
<protein>
    <submittedName>
        <fullName evidence="1">Uncharacterized protein</fullName>
    </submittedName>
</protein>
<name>A0A9J6FWQ2_HAELO</name>
<proteinExistence type="predicted"/>
<organism evidence="1 2">
    <name type="scientific">Haemaphysalis longicornis</name>
    <name type="common">Bush tick</name>
    <dbReference type="NCBI Taxonomy" id="44386"/>
    <lineage>
        <taxon>Eukaryota</taxon>
        <taxon>Metazoa</taxon>
        <taxon>Ecdysozoa</taxon>
        <taxon>Arthropoda</taxon>
        <taxon>Chelicerata</taxon>
        <taxon>Arachnida</taxon>
        <taxon>Acari</taxon>
        <taxon>Parasitiformes</taxon>
        <taxon>Ixodida</taxon>
        <taxon>Ixodoidea</taxon>
        <taxon>Ixodidae</taxon>
        <taxon>Haemaphysalinae</taxon>
        <taxon>Haemaphysalis</taxon>
    </lineage>
</organism>
<dbReference type="Proteomes" id="UP000821853">
    <property type="component" value="Chromosome 2"/>
</dbReference>
<dbReference type="EMBL" id="JABSTR010000004">
    <property type="protein sequence ID" value="KAH9367517.1"/>
    <property type="molecule type" value="Genomic_DNA"/>
</dbReference>
<keyword evidence="2" id="KW-1185">Reference proteome</keyword>
<dbReference type="SUPFAM" id="SSF56219">
    <property type="entry name" value="DNase I-like"/>
    <property type="match status" value="1"/>
</dbReference>
<dbReference type="AlphaFoldDB" id="A0A9J6FWQ2"/>
<dbReference type="InterPro" id="IPR036691">
    <property type="entry name" value="Endo/exonu/phosph_ase_sf"/>
</dbReference>
<gene>
    <name evidence="1" type="ORF">HPB48_009071</name>
</gene>
<accession>A0A9J6FWQ2</accession>
<reference evidence="1 2" key="1">
    <citation type="journal article" date="2020" name="Cell">
        <title>Large-Scale Comparative Analyses of Tick Genomes Elucidate Their Genetic Diversity and Vector Capacities.</title>
        <authorList>
            <consortium name="Tick Genome and Microbiome Consortium (TIGMIC)"/>
            <person name="Jia N."/>
            <person name="Wang J."/>
            <person name="Shi W."/>
            <person name="Du L."/>
            <person name="Sun Y."/>
            <person name="Zhan W."/>
            <person name="Jiang J.F."/>
            <person name="Wang Q."/>
            <person name="Zhang B."/>
            <person name="Ji P."/>
            <person name="Bell-Sakyi L."/>
            <person name="Cui X.M."/>
            <person name="Yuan T.T."/>
            <person name="Jiang B.G."/>
            <person name="Yang W.F."/>
            <person name="Lam T.T."/>
            <person name="Chang Q.C."/>
            <person name="Ding S.J."/>
            <person name="Wang X.J."/>
            <person name="Zhu J.G."/>
            <person name="Ruan X.D."/>
            <person name="Zhao L."/>
            <person name="Wei J.T."/>
            <person name="Ye R.Z."/>
            <person name="Que T.C."/>
            <person name="Du C.H."/>
            <person name="Zhou Y.H."/>
            <person name="Cheng J.X."/>
            <person name="Dai P.F."/>
            <person name="Guo W.B."/>
            <person name="Han X.H."/>
            <person name="Huang E.J."/>
            <person name="Li L.F."/>
            <person name="Wei W."/>
            <person name="Gao Y.C."/>
            <person name="Liu J.Z."/>
            <person name="Shao H.Z."/>
            <person name="Wang X."/>
            <person name="Wang C.C."/>
            <person name="Yang T.C."/>
            <person name="Huo Q.B."/>
            <person name="Li W."/>
            <person name="Chen H.Y."/>
            <person name="Chen S.E."/>
            <person name="Zhou L.G."/>
            <person name="Ni X.B."/>
            <person name="Tian J.H."/>
            <person name="Sheng Y."/>
            <person name="Liu T."/>
            <person name="Pan Y.S."/>
            <person name="Xia L.Y."/>
            <person name="Li J."/>
            <person name="Zhao F."/>
            <person name="Cao W.C."/>
        </authorList>
    </citation>
    <scope>NUCLEOTIDE SEQUENCE [LARGE SCALE GENOMIC DNA]</scope>
    <source>
        <strain evidence="1">HaeL-2018</strain>
    </source>
</reference>
<evidence type="ECO:0000313" key="1">
    <source>
        <dbReference type="EMBL" id="KAH9367517.1"/>
    </source>
</evidence>
<sequence>MQHPLQQAEPFGIWLEIIPRGPERIRRTLFHLNIYCRLRCPQATLKQVMEQVASKAAANPLLITGVFNVVHQLWGYVYSNPREAICCINS</sequence>
<evidence type="ECO:0000313" key="2">
    <source>
        <dbReference type="Proteomes" id="UP000821853"/>
    </source>
</evidence>
<comment type="caution">
    <text evidence="1">The sequence shown here is derived from an EMBL/GenBank/DDBJ whole genome shotgun (WGS) entry which is preliminary data.</text>
</comment>